<evidence type="ECO:0000256" key="1">
    <source>
        <dbReference type="SAM" id="SignalP"/>
    </source>
</evidence>
<organism evidence="2 3">
    <name type="scientific">Bacteroides fragilis</name>
    <dbReference type="NCBI Taxonomy" id="817"/>
    <lineage>
        <taxon>Bacteria</taxon>
        <taxon>Pseudomonadati</taxon>
        <taxon>Bacteroidota</taxon>
        <taxon>Bacteroidia</taxon>
        <taxon>Bacteroidales</taxon>
        <taxon>Bacteroidaceae</taxon>
        <taxon>Bacteroides</taxon>
    </lineage>
</organism>
<dbReference type="Proteomes" id="UP001060330">
    <property type="component" value="Chromosome"/>
</dbReference>
<evidence type="ECO:0000313" key="3">
    <source>
        <dbReference type="Proteomes" id="UP001060330"/>
    </source>
</evidence>
<protein>
    <submittedName>
        <fullName evidence="2">Carboxypeptidase-like regulatory domain-containing protein</fullName>
    </submittedName>
</protein>
<dbReference type="Pfam" id="PF13715">
    <property type="entry name" value="CarbopepD_reg_2"/>
    <property type="match status" value="1"/>
</dbReference>
<feature type="chain" id="PRO_5043001450" evidence="1">
    <location>
        <begin position="21"/>
        <end position="177"/>
    </location>
</feature>
<dbReference type="AlphaFoldDB" id="A0AAQ2NER5"/>
<evidence type="ECO:0000313" key="2">
    <source>
        <dbReference type="EMBL" id="UVR55817.1"/>
    </source>
</evidence>
<keyword evidence="2" id="KW-0121">Carboxypeptidase</keyword>
<gene>
    <name evidence="2" type="ORF">NXX45_19195</name>
</gene>
<keyword evidence="2" id="KW-0645">Protease</keyword>
<dbReference type="SUPFAM" id="SSF49464">
    <property type="entry name" value="Carboxypeptidase regulatory domain-like"/>
    <property type="match status" value="1"/>
</dbReference>
<dbReference type="EMBL" id="CP103216">
    <property type="protein sequence ID" value="UVR55817.1"/>
    <property type="molecule type" value="Genomic_DNA"/>
</dbReference>
<proteinExistence type="predicted"/>
<dbReference type="GO" id="GO:0004180">
    <property type="term" value="F:carboxypeptidase activity"/>
    <property type="evidence" value="ECO:0007669"/>
    <property type="project" value="UniProtKB-KW"/>
</dbReference>
<keyword evidence="1" id="KW-0732">Signal</keyword>
<sequence>MKTKYLNLLCLLIINVSVLAQTRKQTINGIIKDSQNGESIPYATIISGEYFTTSNSEGYFSIPTKIQFPFKLEISYIGYETCHVMIEASKQDSTIVIELQPDIINLPEVIIRQKEQLLKQKSLGNVQLDMGKLNQSPLFLGINDPIKLIQFLPGVSGGMEGSSQLNIRGGNSARRYS</sequence>
<keyword evidence="2" id="KW-0378">Hydrolase</keyword>
<accession>A0AAQ2NER5</accession>
<name>A0AAQ2NER5_BACFG</name>
<dbReference type="InterPro" id="IPR008969">
    <property type="entry name" value="CarboxyPept-like_regulatory"/>
</dbReference>
<feature type="signal peptide" evidence="1">
    <location>
        <begin position="1"/>
        <end position="20"/>
    </location>
</feature>
<reference evidence="2" key="1">
    <citation type="submission" date="2022-08" db="EMBL/GenBank/DDBJ databases">
        <title>Genome Sequencing of Bacteroides fragilis Group Isolates with Nanopore Technology.</title>
        <authorList>
            <person name="Tisza M.J."/>
            <person name="Smith D."/>
            <person name="Dekker J.P."/>
        </authorList>
    </citation>
    <scope>NUCLEOTIDE SEQUENCE</scope>
    <source>
        <strain evidence="2">BFG-70</strain>
    </source>
</reference>